<organism evidence="1 2">
    <name type="scientific">Phlebia brevispora</name>
    <dbReference type="NCBI Taxonomy" id="194682"/>
    <lineage>
        <taxon>Eukaryota</taxon>
        <taxon>Fungi</taxon>
        <taxon>Dikarya</taxon>
        <taxon>Basidiomycota</taxon>
        <taxon>Agaricomycotina</taxon>
        <taxon>Agaricomycetes</taxon>
        <taxon>Polyporales</taxon>
        <taxon>Meruliaceae</taxon>
        <taxon>Phlebia</taxon>
    </lineage>
</organism>
<comment type="caution">
    <text evidence="1">The sequence shown here is derived from an EMBL/GenBank/DDBJ whole genome shotgun (WGS) entry which is preliminary data.</text>
</comment>
<gene>
    <name evidence="1" type="ORF">NM688_g2625</name>
</gene>
<keyword evidence="2" id="KW-1185">Reference proteome</keyword>
<evidence type="ECO:0000313" key="2">
    <source>
        <dbReference type="Proteomes" id="UP001148662"/>
    </source>
</evidence>
<reference evidence="1" key="1">
    <citation type="submission" date="2022-07" db="EMBL/GenBank/DDBJ databases">
        <title>Genome Sequence of Phlebia brevispora.</title>
        <authorList>
            <person name="Buettner E."/>
        </authorList>
    </citation>
    <scope>NUCLEOTIDE SEQUENCE</scope>
    <source>
        <strain evidence="1">MPL23</strain>
    </source>
</reference>
<evidence type="ECO:0000313" key="1">
    <source>
        <dbReference type="EMBL" id="KAJ3555354.1"/>
    </source>
</evidence>
<proteinExistence type="predicted"/>
<protein>
    <submittedName>
        <fullName evidence="1">Uncharacterized protein</fullName>
    </submittedName>
</protein>
<accession>A0ACC1T7Y9</accession>
<dbReference type="Proteomes" id="UP001148662">
    <property type="component" value="Unassembled WGS sequence"/>
</dbReference>
<sequence length="164" mass="19047">MLKLNTPTSLWAERDRLKLAVRNGQDEVLAEHLGPLMSEAKPPLKKKQGRRFDSEDWCIYCRDGGELMLCMHFPRVVNPEHHELSRRAAQSTKSTITCPHHSYYAKHVPAHSAKAACQRAISMPSAMRVRQERFEAPDFCFQWQEEMRETKAELERKNAKTEEL</sequence>
<dbReference type="EMBL" id="JANHOG010000339">
    <property type="protein sequence ID" value="KAJ3555354.1"/>
    <property type="molecule type" value="Genomic_DNA"/>
</dbReference>
<name>A0ACC1T7Y9_9APHY</name>